<dbReference type="NCBIfam" id="TIGR02679">
    <property type="entry name" value="TIGR02679 family protein"/>
    <property type="match status" value="1"/>
</dbReference>
<keyword evidence="4" id="KW-1185">Reference proteome</keyword>
<dbReference type="OrthoDB" id="8188786at2"/>
<gene>
    <name evidence="3" type="ORF">A8926_2628</name>
</gene>
<dbReference type="InterPro" id="IPR024465">
    <property type="entry name" value="DUF2399"/>
</dbReference>
<dbReference type="Pfam" id="PF09664">
    <property type="entry name" value="DUF2399"/>
    <property type="match status" value="1"/>
</dbReference>
<dbReference type="InterPro" id="IPR024466">
    <property type="entry name" value="CHP02679_N"/>
</dbReference>
<dbReference type="Pfam" id="PF11796">
    <property type="entry name" value="DUF3323"/>
    <property type="match status" value="1"/>
</dbReference>
<feature type="domain" description="DUF2399" evidence="1">
    <location>
        <begin position="231"/>
        <end position="377"/>
    </location>
</feature>
<comment type="caution">
    <text evidence="3">The sequence shown here is derived from an EMBL/GenBank/DDBJ whole genome shotgun (WGS) entry which is preliminary data.</text>
</comment>
<evidence type="ECO:0000259" key="2">
    <source>
        <dbReference type="Pfam" id="PF11796"/>
    </source>
</evidence>
<dbReference type="Proteomes" id="UP000233786">
    <property type="component" value="Unassembled WGS sequence"/>
</dbReference>
<protein>
    <submittedName>
        <fullName evidence="3">Uncharacterized protein (TIGR02679 family)</fullName>
    </submittedName>
</protein>
<dbReference type="InterPro" id="IPR013495">
    <property type="entry name" value="CHP02679"/>
</dbReference>
<organism evidence="3 4">
    <name type="scientific">Saccharopolyspora spinosa</name>
    <dbReference type="NCBI Taxonomy" id="60894"/>
    <lineage>
        <taxon>Bacteria</taxon>
        <taxon>Bacillati</taxon>
        <taxon>Actinomycetota</taxon>
        <taxon>Actinomycetes</taxon>
        <taxon>Pseudonocardiales</taxon>
        <taxon>Pseudonocardiaceae</taxon>
        <taxon>Saccharopolyspora</taxon>
    </lineage>
</organism>
<feature type="domain" description="Conserved hypothetical protein CHP02679 N terminus" evidence="2">
    <location>
        <begin position="8"/>
        <end position="209"/>
    </location>
</feature>
<dbReference type="AlphaFoldDB" id="A0A2N3XWE1"/>
<evidence type="ECO:0000313" key="4">
    <source>
        <dbReference type="Proteomes" id="UP000233786"/>
    </source>
</evidence>
<dbReference type="EMBL" id="PJNB01000001">
    <property type="protein sequence ID" value="PKW14969.1"/>
    <property type="molecule type" value="Genomic_DNA"/>
</dbReference>
<sequence>MERGQPLHGTVTLADATAAQRAAAHRLLGRRPRAGAKVTVSLDAVDDVLRRSGVCEDGLAAAVVALTGPVSEKAAVAAKLAQAWQEAFAPLEEVVGRQLADWYSTIRDTGLVRRLTGNPEAAGPILRDLAAVVRNLPADGEPLGHFAARVTRRAHALDEGPLATLALGAARAMTSIPNGSGSEWRHEVWASVGLLRDDVSSTVLTLGLRGDDRTPTGRALAAWHEAGQPVVLTLRQLVRNPPVFTEQLVSVCENPVVVTAAADRLGSTCQPLICTNGQPVAAVIHLLRLLTEAGAELRYHGDFDWGGLRIANAVLDRFPARPWRFDTKSYLAVAPRGHTLTGTPVTAQWDANLTEALRTTGKAVEEELVLDALLTDLHPNA</sequence>
<evidence type="ECO:0000313" key="3">
    <source>
        <dbReference type="EMBL" id="PKW14969.1"/>
    </source>
</evidence>
<proteinExistence type="predicted"/>
<accession>A0A2N3XWE1</accession>
<reference evidence="3" key="1">
    <citation type="submission" date="2017-12" db="EMBL/GenBank/DDBJ databases">
        <title>Sequencing the genomes of 1000 Actinobacteria strains.</title>
        <authorList>
            <person name="Klenk H.-P."/>
        </authorList>
    </citation>
    <scope>NUCLEOTIDE SEQUENCE [LARGE SCALE GENOMIC DNA]</scope>
    <source>
        <strain evidence="3">DSM 44228</strain>
    </source>
</reference>
<evidence type="ECO:0000259" key="1">
    <source>
        <dbReference type="Pfam" id="PF09664"/>
    </source>
</evidence>
<name>A0A2N3XWE1_SACSN</name>
<dbReference type="STRING" id="994479.GCA_000194155_02813"/>